<keyword evidence="1 3" id="KW-0378">Hydrolase</keyword>
<evidence type="ECO:0000313" key="3">
    <source>
        <dbReference type="EMBL" id="KAA1400046.1"/>
    </source>
</evidence>
<protein>
    <submittedName>
        <fullName evidence="3">Alpha/beta hydrolase</fullName>
    </submittedName>
</protein>
<dbReference type="InterPro" id="IPR050300">
    <property type="entry name" value="GDXG_lipolytic_enzyme"/>
</dbReference>
<dbReference type="InterPro" id="IPR013094">
    <property type="entry name" value="AB_hydrolase_3"/>
</dbReference>
<reference evidence="3" key="1">
    <citation type="submission" date="2019-09" db="EMBL/GenBank/DDBJ databases">
        <authorList>
            <person name="Li J."/>
        </authorList>
    </citation>
    <scope>NUCLEOTIDE SEQUENCE [LARGE SCALE GENOMIC DNA]</scope>
    <source>
        <strain evidence="3">JCM 14732</strain>
    </source>
</reference>
<dbReference type="SUPFAM" id="SSF53474">
    <property type="entry name" value="alpha/beta-Hydrolases"/>
    <property type="match status" value="1"/>
</dbReference>
<evidence type="ECO:0000256" key="1">
    <source>
        <dbReference type="ARBA" id="ARBA00022801"/>
    </source>
</evidence>
<evidence type="ECO:0000313" key="4">
    <source>
        <dbReference type="Proteomes" id="UP000380867"/>
    </source>
</evidence>
<accession>A0A5M4FIP1</accession>
<dbReference type="PANTHER" id="PTHR48081">
    <property type="entry name" value="AB HYDROLASE SUPERFAMILY PROTEIN C4A8.06C"/>
    <property type="match status" value="1"/>
</dbReference>
<dbReference type="AlphaFoldDB" id="A0A5M4FIP1"/>
<dbReference type="Pfam" id="PF07859">
    <property type="entry name" value="Abhydrolase_3"/>
    <property type="match status" value="1"/>
</dbReference>
<gene>
    <name evidence="3" type="ORF">ESP70_004685</name>
</gene>
<evidence type="ECO:0000259" key="2">
    <source>
        <dbReference type="Pfam" id="PF07859"/>
    </source>
</evidence>
<dbReference type="PANTHER" id="PTHR48081:SF8">
    <property type="entry name" value="ALPHA_BETA HYDROLASE FOLD-3 DOMAIN-CONTAINING PROTEIN-RELATED"/>
    <property type="match status" value="1"/>
</dbReference>
<dbReference type="OrthoDB" id="3181909at2"/>
<dbReference type="Gene3D" id="3.40.50.1820">
    <property type="entry name" value="alpha/beta hydrolase"/>
    <property type="match status" value="1"/>
</dbReference>
<dbReference type="InterPro" id="IPR029058">
    <property type="entry name" value="AB_hydrolase_fold"/>
</dbReference>
<dbReference type="GO" id="GO:0016787">
    <property type="term" value="F:hydrolase activity"/>
    <property type="evidence" value="ECO:0007669"/>
    <property type="project" value="UniProtKB-KW"/>
</dbReference>
<sequence length="297" mass="32180">MSLHPQSRELLDVLGPSAYGSLAETYAEVRATARAAALASTDRIGLDHVSDVDADGVPCRLYRPRQGAPVALYVHGGGWVLHDLETHDSFCRYLAHTTGWALLAVDYRRAPEHPYPAPLDDVQTAAAWLRTHDREHRVDASFLPAVGDSSGANLVAGLTVRQPAAIDFQVLMYPPVDRRADLGGPDGNAALEHDAMEWFWESYAPGGTGDLPEVSVVNATNLADHPPAFLVTNEHDLLRDQGEAYAAQLAEAGVDVTAFRALGMVHSYWRQPAVFDAARATVTMVGALLDARRSRAR</sequence>
<proteinExistence type="predicted"/>
<keyword evidence="4" id="KW-1185">Reference proteome</keyword>
<dbReference type="EMBL" id="SDPQ02000001">
    <property type="protein sequence ID" value="KAA1400046.1"/>
    <property type="molecule type" value="Genomic_DNA"/>
</dbReference>
<organism evidence="3 4">
    <name type="scientific">Aeromicrobium ginsengisoli</name>
    <dbReference type="NCBI Taxonomy" id="363867"/>
    <lineage>
        <taxon>Bacteria</taxon>
        <taxon>Bacillati</taxon>
        <taxon>Actinomycetota</taxon>
        <taxon>Actinomycetes</taxon>
        <taxon>Propionibacteriales</taxon>
        <taxon>Nocardioidaceae</taxon>
        <taxon>Aeromicrobium</taxon>
    </lineage>
</organism>
<comment type="caution">
    <text evidence="3">The sequence shown here is derived from an EMBL/GenBank/DDBJ whole genome shotgun (WGS) entry which is preliminary data.</text>
</comment>
<dbReference type="Proteomes" id="UP000380867">
    <property type="component" value="Unassembled WGS sequence"/>
</dbReference>
<feature type="domain" description="Alpha/beta hydrolase fold-3" evidence="2">
    <location>
        <begin position="72"/>
        <end position="269"/>
    </location>
</feature>
<dbReference type="RefSeq" id="WP_149688151.1">
    <property type="nucleotide sequence ID" value="NZ_SDPQ02000001.1"/>
</dbReference>
<name>A0A5M4FIP1_9ACTN</name>